<dbReference type="CDD" id="cd00865">
    <property type="entry name" value="PEBP_bact_arch"/>
    <property type="match status" value="1"/>
</dbReference>
<dbReference type="Gene3D" id="3.90.280.10">
    <property type="entry name" value="PEBP-like"/>
    <property type="match status" value="1"/>
</dbReference>
<dbReference type="SUPFAM" id="SSF49777">
    <property type="entry name" value="PEBP-like"/>
    <property type="match status" value="1"/>
</dbReference>
<comment type="similarity">
    <text evidence="1">Belongs to the UPF0098 family.</text>
</comment>
<evidence type="ECO:0000313" key="2">
    <source>
        <dbReference type="EMBL" id="GIM74237.1"/>
    </source>
</evidence>
<reference evidence="2" key="1">
    <citation type="submission" date="2021-03" db="EMBL/GenBank/DDBJ databases">
        <title>Whole genome shotgun sequence of Actinoplanes consettensis NBRC 14913.</title>
        <authorList>
            <person name="Komaki H."/>
            <person name="Tamura T."/>
        </authorList>
    </citation>
    <scope>NUCLEOTIDE SEQUENCE</scope>
    <source>
        <strain evidence="2">NBRC 14913</strain>
    </source>
</reference>
<evidence type="ECO:0000313" key="3">
    <source>
        <dbReference type="Proteomes" id="UP000680865"/>
    </source>
</evidence>
<dbReference type="InterPro" id="IPR036610">
    <property type="entry name" value="PEBP-like_sf"/>
</dbReference>
<proteinExistence type="inferred from homology"/>
<dbReference type="PANTHER" id="PTHR30289:SF1">
    <property type="entry name" value="PEBP (PHOSPHATIDYLETHANOLAMINE-BINDING PROTEIN) FAMILY PROTEIN"/>
    <property type="match status" value="1"/>
</dbReference>
<dbReference type="PANTHER" id="PTHR30289">
    <property type="entry name" value="UNCHARACTERIZED PROTEIN YBCL-RELATED"/>
    <property type="match status" value="1"/>
</dbReference>
<gene>
    <name evidence="2" type="ORF">Aco04nite_39290</name>
</gene>
<dbReference type="Proteomes" id="UP000680865">
    <property type="component" value="Unassembled WGS sequence"/>
</dbReference>
<dbReference type="Pfam" id="PF01161">
    <property type="entry name" value="PBP"/>
    <property type="match status" value="1"/>
</dbReference>
<evidence type="ECO:0000256" key="1">
    <source>
        <dbReference type="ARBA" id="ARBA00007120"/>
    </source>
</evidence>
<comment type="caution">
    <text evidence="2">The sequence shown here is derived from an EMBL/GenBank/DDBJ whole genome shotgun (WGS) entry which is preliminary data.</text>
</comment>
<dbReference type="AlphaFoldDB" id="A0A919SMN3"/>
<dbReference type="InterPro" id="IPR008914">
    <property type="entry name" value="PEBP"/>
</dbReference>
<name>A0A919SMN3_9ACTN</name>
<sequence>MTVLGTILYPLGRLLRNKRPDLALSVRNAPQLATTRTITLTSPAFTHGGEIPDRHCSLDLGPNIAPALAWSGIPAGTAQLLFILEDIDVPMNRPGLHTIALLDPATPGLAEGDLTPDNKAIRYVPCVRGRTGYLGPRPLPGHGLHHYGFHLYALNTPIPADHPLTGLPDILTAANGHVLADAFLEGTKRD</sequence>
<keyword evidence="3" id="KW-1185">Reference proteome</keyword>
<dbReference type="InterPro" id="IPR005247">
    <property type="entry name" value="YbhB_YbcL/LppC-like"/>
</dbReference>
<dbReference type="EMBL" id="BOQP01000019">
    <property type="protein sequence ID" value="GIM74237.1"/>
    <property type="molecule type" value="Genomic_DNA"/>
</dbReference>
<organism evidence="2 3">
    <name type="scientific">Winogradskya consettensis</name>
    <dbReference type="NCBI Taxonomy" id="113560"/>
    <lineage>
        <taxon>Bacteria</taxon>
        <taxon>Bacillati</taxon>
        <taxon>Actinomycetota</taxon>
        <taxon>Actinomycetes</taxon>
        <taxon>Micromonosporales</taxon>
        <taxon>Micromonosporaceae</taxon>
        <taxon>Winogradskya</taxon>
    </lineage>
</organism>
<accession>A0A919SMN3</accession>
<protein>
    <submittedName>
        <fullName evidence="2">Phosphatidylethanolamine-binding protein</fullName>
    </submittedName>
</protein>
<dbReference type="RefSeq" id="WP_212998674.1">
    <property type="nucleotide sequence ID" value="NZ_BAAATW010000010.1"/>
</dbReference>